<dbReference type="EMBL" id="PGCJ01000168">
    <property type="protein sequence ID" value="PLW41493.1"/>
    <property type="molecule type" value="Genomic_DNA"/>
</dbReference>
<accession>A0A2N5UUR5</accession>
<dbReference type="EMBL" id="PGCJ01001016">
    <property type="protein sequence ID" value="PLW11519.1"/>
    <property type="molecule type" value="Genomic_DNA"/>
</dbReference>
<reference evidence="3 4" key="1">
    <citation type="submission" date="2017-11" db="EMBL/GenBank/DDBJ databases">
        <title>De novo assembly and phasing of dikaryotic genomes from two isolates of Puccinia coronata f. sp. avenae, the causal agent of oat crown rust.</title>
        <authorList>
            <person name="Miller M.E."/>
            <person name="Zhang Y."/>
            <person name="Omidvar V."/>
            <person name="Sperschneider J."/>
            <person name="Schwessinger B."/>
            <person name="Raley C."/>
            <person name="Palmer J.M."/>
            <person name="Garnica D."/>
            <person name="Upadhyaya N."/>
            <person name="Rathjen J."/>
            <person name="Taylor J.M."/>
            <person name="Park R.F."/>
            <person name="Dodds P.N."/>
            <person name="Hirsch C.D."/>
            <person name="Kianian S.F."/>
            <person name="Figueroa M."/>
        </authorList>
    </citation>
    <scope>NUCLEOTIDE SEQUENCE [LARGE SCALE GENOMIC DNA]</scope>
    <source>
        <strain evidence="3">12NC29</strain>
    </source>
</reference>
<name>A0A2N5UUR5_9BASI</name>
<sequence>MGSNNLFNPMSEKFIKHHCLTRDRTQLTNPMSDKPIEPGFPAGLRASGCQSQHQLSAVPHHYLRQGTVHLNRCKVA</sequence>
<organism evidence="3 4">
    <name type="scientific">Puccinia coronata f. sp. avenae</name>
    <dbReference type="NCBI Taxonomy" id="200324"/>
    <lineage>
        <taxon>Eukaryota</taxon>
        <taxon>Fungi</taxon>
        <taxon>Dikarya</taxon>
        <taxon>Basidiomycota</taxon>
        <taxon>Pucciniomycotina</taxon>
        <taxon>Pucciniomycetes</taxon>
        <taxon>Pucciniales</taxon>
        <taxon>Pucciniaceae</taxon>
        <taxon>Puccinia</taxon>
    </lineage>
</organism>
<dbReference type="Proteomes" id="UP000235388">
    <property type="component" value="Unassembled WGS sequence"/>
</dbReference>
<feature type="region of interest" description="Disordered" evidence="1">
    <location>
        <begin position="26"/>
        <end position="45"/>
    </location>
</feature>
<evidence type="ECO:0000313" key="4">
    <source>
        <dbReference type="Proteomes" id="UP000235388"/>
    </source>
</evidence>
<protein>
    <submittedName>
        <fullName evidence="3">Uncharacterized protein</fullName>
    </submittedName>
</protein>
<dbReference type="AlphaFoldDB" id="A0A2N5UUR5"/>
<proteinExistence type="predicted"/>
<keyword evidence="4" id="KW-1185">Reference proteome</keyword>
<evidence type="ECO:0000256" key="1">
    <source>
        <dbReference type="SAM" id="MobiDB-lite"/>
    </source>
</evidence>
<evidence type="ECO:0000313" key="3">
    <source>
        <dbReference type="EMBL" id="PLW41493.1"/>
    </source>
</evidence>
<gene>
    <name evidence="3" type="ORF">PCANC_13114</name>
    <name evidence="2" type="ORF">PCANC_21336</name>
</gene>
<comment type="caution">
    <text evidence="3">The sequence shown here is derived from an EMBL/GenBank/DDBJ whole genome shotgun (WGS) entry which is preliminary data.</text>
</comment>
<evidence type="ECO:0000313" key="2">
    <source>
        <dbReference type="EMBL" id="PLW11519.1"/>
    </source>
</evidence>